<dbReference type="Pfam" id="PF00682">
    <property type="entry name" value="HMGL-like"/>
    <property type="match status" value="1"/>
</dbReference>
<keyword evidence="2 3" id="KW-0808">Transferase</keyword>
<keyword evidence="5" id="KW-0670">Pyruvate</keyword>
<gene>
    <name evidence="5" type="ORF">OLX77_02125</name>
</gene>
<sequence>MEHVRGLVDSTLREGSQTVGVAFTLEEKLSHAHHLVRVGIEEVEVGIASPLDKELPSLVDRCRRETGLRRLGLWCRCQEDDLACALRLAPDVLSLSVPVSDLHIAVKLKLKRAAVLKMVARSVSQARTAVEYVSLGLEDATRADPDFLREVVTVACANGVDRIRIADTVGVATPTTIATLVRELRRNFEVEIGVHMHNDFGMATANAIAALEAGAHWADVTVLGLGERAGNSRLEEVAGYLALQCGRPYETTLLKRLSRLTADCSGRKIEAHRPVVGEGIFACETGLHLAGIAKDPKTYEPYEPMLVGARRKLSYGAKVGRQGVADRLRELGLSCQEAELSRLAETFRRQCQALGRPLHDLEVHQLVAAYN</sequence>
<reference evidence="5" key="1">
    <citation type="journal article" date="2022" name="bioRxiv">
        <title>Thiovibrio frasassiensisgen. nov., sp. nov., an autotrophic, elemental sulfur disproportionating bacterium isolated from sulfidic karst sediment, and proposal of Thiovibrionaceae fam. nov.</title>
        <authorList>
            <person name="Aronson H."/>
            <person name="Thomas C."/>
            <person name="Bhattacharyya M."/>
            <person name="Eckstein S."/>
            <person name="Jensen S."/>
            <person name="Barco R."/>
            <person name="Macalady J."/>
            <person name="Amend J."/>
        </authorList>
    </citation>
    <scope>NUCLEOTIDE SEQUENCE</scope>
    <source>
        <strain evidence="5">RS19-109</strain>
    </source>
</reference>
<dbReference type="GO" id="GO:0046912">
    <property type="term" value="F:acyltransferase activity, acyl groups converted into alkyl on transfer"/>
    <property type="evidence" value="ECO:0007669"/>
    <property type="project" value="InterPro"/>
</dbReference>
<dbReference type="InterPro" id="IPR002034">
    <property type="entry name" value="AIPM/Hcit_synth_CS"/>
</dbReference>
<dbReference type="AlphaFoldDB" id="A0A9X4ME70"/>
<dbReference type="PANTHER" id="PTHR42880:SF1">
    <property type="entry name" value="ISOPROPYLMALATE_HOMOCITRATE_CITRAMALATE SYNTHASE FAMILY PROTEIN"/>
    <property type="match status" value="1"/>
</dbReference>
<dbReference type="Gene3D" id="1.10.238.260">
    <property type="match status" value="1"/>
</dbReference>
<comment type="similarity">
    <text evidence="1 3">Belongs to the alpha-IPM synthase/homocitrate synthase family.</text>
</comment>
<dbReference type="RefSeq" id="WP_307631935.1">
    <property type="nucleotide sequence ID" value="NZ_JAPHEH010000001.1"/>
</dbReference>
<dbReference type="SUPFAM" id="SSF51569">
    <property type="entry name" value="Aldolase"/>
    <property type="match status" value="1"/>
</dbReference>
<evidence type="ECO:0000259" key="4">
    <source>
        <dbReference type="PROSITE" id="PS50991"/>
    </source>
</evidence>
<proteinExistence type="inferred from homology"/>
<evidence type="ECO:0000313" key="5">
    <source>
        <dbReference type="EMBL" id="MDG4474957.1"/>
    </source>
</evidence>
<keyword evidence="6" id="KW-1185">Reference proteome</keyword>
<dbReference type="InterPro" id="IPR000891">
    <property type="entry name" value="PYR_CT"/>
</dbReference>
<dbReference type="PANTHER" id="PTHR42880">
    <property type="entry name" value="HOMOCITRATE SYNTHASE"/>
    <property type="match status" value="1"/>
</dbReference>
<comment type="caution">
    <text evidence="5">The sequence shown here is derived from an EMBL/GenBank/DDBJ whole genome shotgun (WGS) entry which is preliminary data.</text>
</comment>
<organism evidence="5 6">
    <name type="scientific">Thiovibrio frasassiensis</name>
    <dbReference type="NCBI Taxonomy" id="2984131"/>
    <lineage>
        <taxon>Bacteria</taxon>
        <taxon>Pseudomonadati</taxon>
        <taxon>Thermodesulfobacteriota</taxon>
        <taxon>Desulfobulbia</taxon>
        <taxon>Desulfobulbales</taxon>
        <taxon>Thiovibrionaceae</taxon>
        <taxon>Thiovibrio</taxon>
    </lineage>
</organism>
<dbReference type="PROSITE" id="PS00815">
    <property type="entry name" value="AIPM_HOMOCIT_SYNTH_1"/>
    <property type="match status" value="1"/>
</dbReference>
<dbReference type="EMBL" id="JAPHEH010000001">
    <property type="protein sequence ID" value="MDG4474957.1"/>
    <property type="molecule type" value="Genomic_DNA"/>
</dbReference>
<protein>
    <submittedName>
        <fullName evidence="5">Pyruvate carboxyltransferase</fullName>
    </submittedName>
</protein>
<feature type="domain" description="Pyruvate carboxyltransferase" evidence="4">
    <location>
        <begin position="5"/>
        <end position="258"/>
    </location>
</feature>
<dbReference type="PROSITE" id="PS00816">
    <property type="entry name" value="AIPM_HOMOCIT_SYNTH_2"/>
    <property type="match status" value="1"/>
</dbReference>
<dbReference type="PROSITE" id="PS50991">
    <property type="entry name" value="PYR_CT"/>
    <property type="match status" value="1"/>
</dbReference>
<dbReference type="Pfam" id="PF22617">
    <property type="entry name" value="HCS_D2"/>
    <property type="match status" value="1"/>
</dbReference>
<name>A0A9X4ME70_9BACT</name>
<dbReference type="GO" id="GO:0019752">
    <property type="term" value="P:carboxylic acid metabolic process"/>
    <property type="evidence" value="ECO:0007669"/>
    <property type="project" value="InterPro"/>
</dbReference>
<evidence type="ECO:0000256" key="1">
    <source>
        <dbReference type="ARBA" id="ARBA00006154"/>
    </source>
</evidence>
<accession>A0A9X4ME70</accession>
<dbReference type="Proteomes" id="UP001154240">
    <property type="component" value="Unassembled WGS sequence"/>
</dbReference>
<evidence type="ECO:0000313" key="6">
    <source>
        <dbReference type="Proteomes" id="UP001154240"/>
    </source>
</evidence>
<reference evidence="5" key="2">
    <citation type="submission" date="2022-10" db="EMBL/GenBank/DDBJ databases">
        <authorList>
            <person name="Aronson H.S."/>
        </authorList>
    </citation>
    <scope>NUCLEOTIDE SEQUENCE</scope>
    <source>
        <strain evidence="5">RS19-109</strain>
    </source>
</reference>
<evidence type="ECO:0000256" key="3">
    <source>
        <dbReference type="RuleBase" id="RU003523"/>
    </source>
</evidence>
<dbReference type="InterPro" id="IPR013785">
    <property type="entry name" value="Aldolase_TIM"/>
</dbReference>
<dbReference type="InterPro" id="IPR054691">
    <property type="entry name" value="LeuA/HCS_post-cat"/>
</dbReference>
<evidence type="ECO:0000256" key="2">
    <source>
        <dbReference type="ARBA" id="ARBA00022679"/>
    </source>
</evidence>
<dbReference type="Gene3D" id="3.20.20.70">
    <property type="entry name" value="Aldolase class I"/>
    <property type="match status" value="1"/>
</dbReference>